<gene>
    <name evidence="2" type="ORF">SAMN02745671_01836</name>
</gene>
<evidence type="ECO:0000313" key="2">
    <source>
        <dbReference type="EMBL" id="SHI83418.1"/>
    </source>
</evidence>
<dbReference type="InterPro" id="IPR027417">
    <property type="entry name" value="P-loop_NTPase"/>
</dbReference>
<name>A0A1M6EDL3_9FIRM</name>
<dbReference type="InterPro" id="IPR051396">
    <property type="entry name" value="Bact_Antivir_Def_Nuclease"/>
</dbReference>
<dbReference type="InterPro" id="IPR041685">
    <property type="entry name" value="AAA_GajA/Old/RecF-like"/>
</dbReference>
<dbReference type="Proteomes" id="UP000191240">
    <property type="component" value="Unassembled WGS sequence"/>
</dbReference>
<sequence>MEFYIKEMELYNFRKFGGISFALNPRMNVFVGKNASGKTTVLEAATIIAGAYLSSFKKYVPSRFVQNIADKDVYLKNSNVVGGRKDLKQYMVAVPSSHSAKQFPCKVGAKIAWLGESAECQRILEKAGGRTKFYSDNPFRDDVQKWEEAIKRVDSSSQKYIFPIVLYMSSARLWNENRNQQNLEALPSRLDAYQRCLDGKRSSQMAFSYLRLMQNIALEENDGKQFGAYKEIMAAIKYALKDELEKGQYVRFMSRYGELVIENADGTILHFDSLSDGYRNVIKIVVDVAARMCILNPQLGEDVLKQTPGIVIIDELDLSLHPTWQRRIVGILKTLFPKVQFICATHSPFIIQSLDEGELRVLDGDLAEKYTGRSIEDIAEDIMFVDMPQYSEKKKAMLNAAQDYLTALNNADSEEKITELQEKLENLQALYGDNPAYYAVLRMEKMKKEADNNASGR</sequence>
<evidence type="ECO:0000313" key="3">
    <source>
        <dbReference type="Proteomes" id="UP000191240"/>
    </source>
</evidence>
<dbReference type="GO" id="GO:0005524">
    <property type="term" value="F:ATP binding"/>
    <property type="evidence" value="ECO:0007669"/>
    <property type="project" value="UniProtKB-KW"/>
</dbReference>
<accession>A0A1M6EDL3</accession>
<keyword evidence="2" id="KW-0547">Nucleotide-binding</keyword>
<dbReference type="GO" id="GO:0006302">
    <property type="term" value="P:double-strand break repair"/>
    <property type="evidence" value="ECO:0007669"/>
    <property type="project" value="InterPro"/>
</dbReference>
<dbReference type="Gene3D" id="3.40.50.300">
    <property type="entry name" value="P-loop containing nucleotide triphosphate hydrolases"/>
    <property type="match status" value="1"/>
</dbReference>
<dbReference type="SUPFAM" id="SSF52540">
    <property type="entry name" value="P-loop containing nucleoside triphosphate hydrolases"/>
    <property type="match status" value="1"/>
</dbReference>
<proteinExistence type="predicted"/>
<feature type="domain" description="Endonuclease GajA/Old nuclease/RecF-like AAA" evidence="1">
    <location>
        <begin position="4"/>
        <end position="351"/>
    </location>
</feature>
<dbReference type="AlphaFoldDB" id="A0A1M6EDL3"/>
<evidence type="ECO:0000259" key="1">
    <source>
        <dbReference type="Pfam" id="PF13175"/>
    </source>
</evidence>
<keyword evidence="2" id="KW-0067">ATP-binding</keyword>
<protein>
    <submittedName>
        <fullName evidence="2">Predicted ATP-binding protein involved in virulence</fullName>
    </submittedName>
</protein>
<dbReference type="EMBL" id="FQYW01000015">
    <property type="protein sequence ID" value="SHI83418.1"/>
    <property type="molecule type" value="Genomic_DNA"/>
</dbReference>
<organism evidence="2 3">
    <name type="scientific">Anaerovibrio lipolyticus DSM 3074</name>
    <dbReference type="NCBI Taxonomy" id="1120997"/>
    <lineage>
        <taxon>Bacteria</taxon>
        <taxon>Bacillati</taxon>
        <taxon>Bacillota</taxon>
        <taxon>Negativicutes</taxon>
        <taxon>Selenomonadales</taxon>
        <taxon>Selenomonadaceae</taxon>
        <taxon>Anaerovibrio</taxon>
    </lineage>
</organism>
<dbReference type="GO" id="GO:0016887">
    <property type="term" value="F:ATP hydrolysis activity"/>
    <property type="evidence" value="ECO:0007669"/>
    <property type="project" value="InterPro"/>
</dbReference>
<reference evidence="2 3" key="1">
    <citation type="submission" date="2016-11" db="EMBL/GenBank/DDBJ databases">
        <authorList>
            <person name="Jaros S."/>
            <person name="Januszkiewicz K."/>
            <person name="Wedrychowicz H."/>
        </authorList>
    </citation>
    <scope>NUCLEOTIDE SEQUENCE [LARGE SCALE GENOMIC DNA]</scope>
    <source>
        <strain evidence="2 3">DSM 3074</strain>
    </source>
</reference>
<dbReference type="PANTHER" id="PTHR43581">
    <property type="entry name" value="ATP/GTP PHOSPHATASE"/>
    <property type="match status" value="1"/>
</dbReference>
<dbReference type="PANTHER" id="PTHR43581:SF2">
    <property type="entry name" value="EXCINUCLEASE ATPASE SUBUNIT"/>
    <property type="match status" value="1"/>
</dbReference>
<dbReference type="Pfam" id="PF13175">
    <property type="entry name" value="AAA_15"/>
    <property type="match status" value="1"/>
</dbReference>